<organism evidence="2">
    <name type="scientific">Heliothis virescens</name>
    <name type="common">Tobacco budworm moth</name>
    <dbReference type="NCBI Taxonomy" id="7102"/>
    <lineage>
        <taxon>Eukaryota</taxon>
        <taxon>Metazoa</taxon>
        <taxon>Ecdysozoa</taxon>
        <taxon>Arthropoda</taxon>
        <taxon>Hexapoda</taxon>
        <taxon>Insecta</taxon>
        <taxon>Pterygota</taxon>
        <taxon>Neoptera</taxon>
        <taxon>Endopterygota</taxon>
        <taxon>Lepidoptera</taxon>
        <taxon>Glossata</taxon>
        <taxon>Ditrysia</taxon>
        <taxon>Noctuoidea</taxon>
        <taxon>Noctuidae</taxon>
        <taxon>Heliothinae</taxon>
        <taxon>Heliothis</taxon>
    </lineage>
</organism>
<name>A0A2A4IRM0_HELVI</name>
<accession>A0A2A4IRM0</accession>
<dbReference type="EMBL" id="NWSH01008221">
    <property type="protein sequence ID" value="PCG62647.1"/>
    <property type="molecule type" value="Genomic_DNA"/>
</dbReference>
<feature type="compositionally biased region" description="Basic and acidic residues" evidence="1">
    <location>
        <begin position="44"/>
        <end position="56"/>
    </location>
</feature>
<dbReference type="STRING" id="7102.A0A2A4IRM0"/>
<feature type="region of interest" description="Disordered" evidence="1">
    <location>
        <begin position="16"/>
        <end position="75"/>
    </location>
</feature>
<gene>
    <name evidence="2" type="ORF">B5V51_13985</name>
</gene>
<sequence length="148" mass="16098">MKSRLMVIEFSCNPDIMISTEEESPEESKANGNGVTSECAAGDVTKREPNSERDDSAPDAAHIPPEFLSSESMSLSPSRLLHDAEGWLDGAVHDFSLSSFLGHLEGRPQVDSHLQSLMAESSVDYVAKFADLAAEVTDEQDHPPDEHT</sequence>
<reference evidence="2" key="1">
    <citation type="submission" date="2017-09" db="EMBL/GenBank/DDBJ databases">
        <title>Contemporary evolution of a Lepidopteran species, Heliothis virescens, in response to modern agricultural practices.</title>
        <authorList>
            <person name="Fritz M.L."/>
            <person name="Deyonke A.M."/>
            <person name="Papanicolaou A."/>
            <person name="Micinski S."/>
            <person name="Westbrook J."/>
            <person name="Gould F."/>
        </authorList>
    </citation>
    <scope>NUCLEOTIDE SEQUENCE [LARGE SCALE GENOMIC DNA]</scope>
    <source>
        <strain evidence="2">HvINT-</strain>
        <tissue evidence="2">Whole body</tissue>
    </source>
</reference>
<evidence type="ECO:0000256" key="1">
    <source>
        <dbReference type="SAM" id="MobiDB-lite"/>
    </source>
</evidence>
<evidence type="ECO:0000313" key="2">
    <source>
        <dbReference type="EMBL" id="PCG62647.1"/>
    </source>
</evidence>
<dbReference type="AlphaFoldDB" id="A0A2A4IRM0"/>
<protein>
    <submittedName>
        <fullName evidence="2">Uncharacterized protein</fullName>
    </submittedName>
</protein>
<comment type="caution">
    <text evidence="2">The sequence shown here is derived from an EMBL/GenBank/DDBJ whole genome shotgun (WGS) entry which is preliminary data.</text>
</comment>
<proteinExistence type="predicted"/>